<dbReference type="GO" id="GO:0016874">
    <property type="term" value="F:ligase activity"/>
    <property type="evidence" value="ECO:0007669"/>
    <property type="project" value="UniProtKB-KW"/>
</dbReference>
<dbReference type="InterPro" id="IPR025110">
    <property type="entry name" value="AMP-bd_C"/>
</dbReference>
<keyword evidence="5" id="KW-0436">Ligase</keyword>
<dbReference type="RefSeq" id="WP_128956639.1">
    <property type="nucleotide sequence ID" value="NZ_RKMK01000034.1"/>
</dbReference>
<dbReference type="Gene3D" id="3.40.50.1820">
    <property type="entry name" value="alpha/beta hydrolase"/>
    <property type="match status" value="1"/>
</dbReference>
<dbReference type="InterPro" id="IPR010071">
    <property type="entry name" value="AA_adenyl_dom"/>
</dbReference>
<protein>
    <submittedName>
        <fullName evidence="7">Amino acid adenylation domain-containing protein</fullName>
    </submittedName>
</protein>
<dbReference type="GO" id="GO:0044550">
    <property type="term" value="P:secondary metabolite biosynthetic process"/>
    <property type="evidence" value="ECO:0007669"/>
    <property type="project" value="TreeGrafter"/>
</dbReference>
<dbReference type="SMART" id="SM00823">
    <property type="entry name" value="PKS_PP"/>
    <property type="match status" value="2"/>
</dbReference>
<dbReference type="CDD" id="cd05926">
    <property type="entry name" value="FACL_fum10p_like"/>
    <property type="match status" value="1"/>
</dbReference>
<dbReference type="Pfam" id="PF00550">
    <property type="entry name" value="PP-binding"/>
    <property type="match status" value="2"/>
</dbReference>
<gene>
    <name evidence="7" type="ORF">EAS61_28510</name>
</gene>
<dbReference type="CDD" id="cd19531">
    <property type="entry name" value="LCL_NRPS-like"/>
    <property type="match status" value="1"/>
</dbReference>
<dbReference type="PROSITE" id="PS50075">
    <property type="entry name" value="CARRIER"/>
    <property type="match status" value="2"/>
</dbReference>
<evidence type="ECO:0000256" key="1">
    <source>
        <dbReference type="ARBA" id="ARBA00001957"/>
    </source>
</evidence>
<dbReference type="GO" id="GO:0005829">
    <property type="term" value="C:cytosol"/>
    <property type="evidence" value="ECO:0007669"/>
    <property type="project" value="TreeGrafter"/>
</dbReference>
<dbReference type="InterPro" id="IPR045851">
    <property type="entry name" value="AMP-bd_C_sf"/>
</dbReference>
<dbReference type="Pfam" id="PF00668">
    <property type="entry name" value="Condensation"/>
    <property type="match status" value="2"/>
</dbReference>
<dbReference type="InterPro" id="IPR000873">
    <property type="entry name" value="AMP-dep_synth/lig_dom"/>
</dbReference>
<dbReference type="FunFam" id="1.10.1200.10:FF:000005">
    <property type="entry name" value="Nonribosomal peptide synthetase 1"/>
    <property type="match status" value="1"/>
</dbReference>
<proteinExistence type="inferred from homology"/>
<dbReference type="PROSITE" id="PS00012">
    <property type="entry name" value="PHOSPHOPANTETHEINE"/>
    <property type="match status" value="1"/>
</dbReference>
<keyword evidence="4" id="KW-0597">Phosphoprotein</keyword>
<dbReference type="Gene3D" id="3.30.300.30">
    <property type="match status" value="2"/>
</dbReference>
<dbReference type="Gene3D" id="3.40.50.12780">
    <property type="entry name" value="N-terminal domain of ligase-like"/>
    <property type="match status" value="2"/>
</dbReference>
<dbReference type="FunFam" id="3.30.300.30:FF:000007">
    <property type="entry name" value="4-coumarate--CoA ligase 2"/>
    <property type="match status" value="1"/>
</dbReference>
<dbReference type="Gene3D" id="3.30.559.10">
    <property type="entry name" value="Chloramphenicol acetyltransferase-like domain"/>
    <property type="match status" value="2"/>
</dbReference>
<dbReference type="InterPro" id="IPR023213">
    <property type="entry name" value="CAT-like_dom_sf"/>
</dbReference>
<dbReference type="GO" id="GO:0043041">
    <property type="term" value="P:amino acid activation for nonribosomal peptide biosynthetic process"/>
    <property type="evidence" value="ECO:0007669"/>
    <property type="project" value="TreeGrafter"/>
</dbReference>
<feature type="domain" description="Carrier" evidence="6">
    <location>
        <begin position="1605"/>
        <end position="1680"/>
    </location>
</feature>
<evidence type="ECO:0000259" key="6">
    <source>
        <dbReference type="PROSITE" id="PS50075"/>
    </source>
</evidence>
<evidence type="ECO:0000256" key="2">
    <source>
        <dbReference type="ARBA" id="ARBA00006432"/>
    </source>
</evidence>
<dbReference type="InterPro" id="IPR036736">
    <property type="entry name" value="ACP-like_sf"/>
</dbReference>
<dbReference type="InterPro" id="IPR029058">
    <property type="entry name" value="AB_hydrolase_fold"/>
</dbReference>
<dbReference type="CDD" id="cd05930">
    <property type="entry name" value="A_NRPS"/>
    <property type="match status" value="1"/>
</dbReference>
<keyword evidence="3" id="KW-0596">Phosphopantetheine</keyword>
<name>A0A4Q0QG34_9BRAD</name>
<dbReference type="SUPFAM" id="SSF47336">
    <property type="entry name" value="ACP-like"/>
    <property type="match status" value="2"/>
</dbReference>
<dbReference type="SUPFAM" id="SSF52777">
    <property type="entry name" value="CoA-dependent acyltransferases"/>
    <property type="match status" value="4"/>
</dbReference>
<evidence type="ECO:0000256" key="4">
    <source>
        <dbReference type="ARBA" id="ARBA00022553"/>
    </source>
</evidence>
<dbReference type="FunFam" id="3.40.50.12780:FF:000012">
    <property type="entry name" value="Non-ribosomal peptide synthetase"/>
    <property type="match status" value="1"/>
</dbReference>
<accession>A0A4Q0QG34</accession>
<comment type="cofactor">
    <cofactor evidence="1">
        <name>pantetheine 4'-phosphate</name>
        <dbReference type="ChEBI" id="CHEBI:47942"/>
    </cofactor>
</comment>
<sequence length="2152" mass="234019">MALSDIASGAKRELEGIGAETRSFAHIGGVLDFHARKMPAAPALLAPGRPALSYGALGELIQQLVRTLRGLGIGPTDRIAVALPRGADSALALIAVASSGACVPINPDLTADELQRYFSELKLTALVTRADMNSASRDVAKALDIAVIDFVPGPVNDLAGCTFIGPTIGPANASGTSRGDHDAFILLTSGTAARPKMVPLTHRNVCLSAHNAGRVLSLTSHDRLLNVLPLFHAHGLISGLLTALTAGSSVICTDGFDASSFFSWMRELQPTWYTAVPTIHRALLTAAEADPDRVRPSSLRVIRSASASLAPAILEGLEATFGVPVLETYGMTEAASQIAANPFELRKVGSVGRAAGPEIAIMDETGRAVASGTHGEIMLRGPSMSRGYYNDAAATEAAFRNGWFRTGDLGYLDADGYLFIVGRIKDVINRGGQKISPLEVEEVLLSHPAVLEAGVFAVPHEKLGENVAAVVVLRPNSEASSEQLRQFARKRLAAYKVPSLIRSVTALPKGASGKVKRNALADLIATVEGGDEARLPRNALETQLAAIWAGLLELPQVGADQDVFALGADSLAVTQMRSRLRERFNVDFSFEDIFDCATVTALAARLETAASHREAALPAWRKAIDADAPLSFQQQRMYLLSRLDPTRYNYNVAEVALLKGPVDVAALSAGLAAICVRHEALRSVFIERQGEPAQLVLQSPLQFERIKLKPCPADKRIAVIRREALKLAQHPFDLSHEPPLKVTLLSFDKTSHALVVNVHHLVTDGWSQRLFWEELAAHYAAAHKRSAAALPPPAFQYRDFALWQQSWAQTPAAKEQLDYWRTQLDGVTMLPLRTDRPRPEIWSGHGARRYLEFSKILSADLRTLSQNQGVTPFMTLLAVFQCLLFRHTSHEDVATGSLIANRNQIESERLIGLFANSLILRNDFSGDPSFGEMLRRVRQVTLDAYRNQDLPIEEVLRALQVARRSDGNPLFRIMFILQNASIEAARFPGLSTRRLEVDPKVARFDITLELVEADGRFTGFFEYATDLFDAATIDGMAAQFKTLLKAAIANPEQRISRLPLLTEAERRQLLAKGRGVPANFTMRGNLSERFDRQAKTTPNAIAVSDGRTSLSYRELGRRSQAVARWLAREGVGAEGVVALLAERGPDLLAAMIAVQSVGAAFLNLDPDQPTARLATILGSSCARVLLTGRAQSAMVETLLDPLVERIHVAEVEDVIALETTKPARAAPRAAASLAYLVYTSGSSGTPKGVMIEQRGLSNHLASLISELGLTARDVIAQTAPQSFVISVWQFLAGPMVGARVHICGNATVRDPILLAQEIEREGVTVLEIVPSLLRVVVERMNEAQVQRAFSKLRLLISTGEPLPVDLCHVWFARCPKVPLINAYGASECSDDVSLHRLTKAPAIATGNVPVGAPLPNTQLYVLDASLQPQPVGVTGELCIGGAGVGRGYINDPAQSRLRFMPDPFSRRAGARLYRTGDLARRRADGTIECLGRADHQVKIRGYRIELKEIENVLAEHPSVHAGIVEPRREASGDIRLIAHIVARPGSTSSASELREFLKSRLPGHAIPSAFLFLDQVPLNAHGKLDRSALLAPAQQDVSGPDAAVPARRFTEKALSDIWIDLLKVESISVTDNFFDLGGHSLLAGQVMARVARALGVSLPIKTIFEAPTIEELARQVDAAVAAKPRKPAASGIRQTETRLADRSPPTLSIAQDQMLRIEQNLPGLPLFNLPFAFRLKGPLDRDALAQAIDDIVRRHEALRTTFSWNGEGPVSHIGAPGTLGRVLTNEVIGDGLPHNNKQRRALELRKINLLIEQETYTPIDTTRAPLLRARLLRLHDNDHVLLLTLHHAIVDGWSIGVLFEELSNRYAALAGYPSVPLPKRVPAFSDVARWQRWWCGTDAARRQLADWTENLRGAAPLFDGESRPGASTGHHPVSLERELIGRLTAFAGRHNATLFMCLLTGLKALLLSRTSRTDISVATAMANRAQPDTDRIVGPFENTVIVRTKITPELSFVQALARVRQSVLDAHARQELPFNILADHLEQEGVDPASLLQVYFTLQNPLRQPLDLPDLATESIGNIAREGQPVLPIDQTWLSLMLKERPTGITGSCNYKRELLDGRMVGAWMEDLVALLAAAIAEPSAPLGKLLDRRAA</sequence>
<comment type="similarity">
    <text evidence="2">Belongs to the ATP-dependent AMP-binding enzyme family.</text>
</comment>
<dbReference type="InterPro" id="IPR045310">
    <property type="entry name" value="Pcs60-like"/>
</dbReference>
<dbReference type="Pfam" id="PF00501">
    <property type="entry name" value="AMP-binding"/>
    <property type="match status" value="2"/>
</dbReference>
<evidence type="ECO:0000313" key="7">
    <source>
        <dbReference type="EMBL" id="RXG88973.1"/>
    </source>
</evidence>
<evidence type="ECO:0000256" key="5">
    <source>
        <dbReference type="ARBA" id="ARBA00022598"/>
    </source>
</evidence>
<dbReference type="InterPro" id="IPR006162">
    <property type="entry name" value="Ppantetheine_attach_site"/>
</dbReference>
<dbReference type="InterPro" id="IPR042099">
    <property type="entry name" value="ANL_N_sf"/>
</dbReference>
<dbReference type="InterPro" id="IPR009081">
    <property type="entry name" value="PP-bd_ACP"/>
</dbReference>
<dbReference type="SUPFAM" id="SSF56801">
    <property type="entry name" value="Acetyl-CoA synthetase-like"/>
    <property type="match status" value="2"/>
</dbReference>
<reference evidence="7 8" key="1">
    <citation type="submission" date="2018-11" db="EMBL/GenBank/DDBJ databases">
        <title>Bradyrhizobium sp. nov., isolated from effective nodules of peanut in China.</title>
        <authorList>
            <person name="Li Y."/>
        </authorList>
    </citation>
    <scope>NUCLEOTIDE SEQUENCE [LARGE SCALE GENOMIC DNA]</scope>
    <source>
        <strain evidence="7 8">CCBAU 51770</strain>
    </source>
</reference>
<evidence type="ECO:0000256" key="3">
    <source>
        <dbReference type="ARBA" id="ARBA00022450"/>
    </source>
</evidence>
<dbReference type="EMBL" id="RKMK01000034">
    <property type="protein sequence ID" value="RXG88973.1"/>
    <property type="molecule type" value="Genomic_DNA"/>
</dbReference>
<comment type="caution">
    <text evidence="7">The sequence shown here is derived from an EMBL/GenBank/DDBJ whole genome shotgun (WGS) entry which is preliminary data.</text>
</comment>
<dbReference type="InterPro" id="IPR020845">
    <property type="entry name" value="AMP-binding_CS"/>
</dbReference>
<dbReference type="PANTHER" id="PTHR45527">
    <property type="entry name" value="NONRIBOSOMAL PEPTIDE SYNTHETASE"/>
    <property type="match status" value="1"/>
</dbReference>
<dbReference type="FunFam" id="2.30.38.10:FF:000001">
    <property type="entry name" value="Non-ribosomal peptide synthetase PvdI"/>
    <property type="match status" value="1"/>
</dbReference>
<dbReference type="Gene3D" id="3.30.559.30">
    <property type="entry name" value="Nonribosomal peptide synthetase, condensation domain"/>
    <property type="match status" value="2"/>
</dbReference>
<dbReference type="Pfam" id="PF13193">
    <property type="entry name" value="AMP-binding_C"/>
    <property type="match status" value="2"/>
</dbReference>
<organism evidence="7 8">
    <name type="scientific">Bradyrhizobium zhanjiangense</name>
    <dbReference type="NCBI Taxonomy" id="1325107"/>
    <lineage>
        <taxon>Bacteria</taxon>
        <taxon>Pseudomonadati</taxon>
        <taxon>Pseudomonadota</taxon>
        <taxon>Alphaproteobacteria</taxon>
        <taxon>Hyphomicrobiales</taxon>
        <taxon>Nitrobacteraceae</taxon>
        <taxon>Bradyrhizobium</taxon>
    </lineage>
</organism>
<dbReference type="InterPro" id="IPR001242">
    <property type="entry name" value="Condensation_dom"/>
</dbReference>
<feature type="domain" description="Carrier" evidence="6">
    <location>
        <begin position="535"/>
        <end position="610"/>
    </location>
</feature>
<dbReference type="Gene3D" id="1.10.1200.10">
    <property type="entry name" value="ACP-like"/>
    <property type="match status" value="1"/>
</dbReference>
<dbReference type="PANTHER" id="PTHR45527:SF1">
    <property type="entry name" value="FATTY ACID SYNTHASE"/>
    <property type="match status" value="1"/>
</dbReference>
<dbReference type="PROSITE" id="PS00455">
    <property type="entry name" value="AMP_BINDING"/>
    <property type="match status" value="1"/>
</dbReference>
<dbReference type="NCBIfam" id="TIGR01733">
    <property type="entry name" value="AA-adenyl-dom"/>
    <property type="match status" value="1"/>
</dbReference>
<evidence type="ECO:0000313" key="8">
    <source>
        <dbReference type="Proteomes" id="UP000290174"/>
    </source>
</evidence>
<dbReference type="Proteomes" id="UP000290174">
    <property type="component" value="Unassembled WGS sequence"/>
</dbReference>
<dbReference type="GO" id="GO:0031177">
    <property type="term" value="F:phosphopantetheine binding"/>
    <property type="evidence" value="ECO:0007669"/>
    <property type="project" value="InterPro"/>
</dbReference>
<dbReference type="InterPro" id="IPR020806">
    <property type="entry name" value="PKS_PP-bd"/>
</dbReference>